<sequence length="853" mass="88292">MFYRTQRSVAFWAIYFLFTLMFLAACGGGGGGGGTGGGAPGTNTGGPPGSASGRLDAGFGVNGKVVTSLGKTRNAIYGMTVQPDGKTIIVGEMINATLDFFVLARFNVDGTFDNSFGNDGKVVIPFGSRFDFLQAIILQPDGKIVVAGGYFNGNDYDFGLLRFQSNGDPDPSFGIEGGVTTPIGFSDESIRAIGIQTDGKIVVAGFSRNGSNNDFAVVRYLTDGHLDLQFGTAGKVVTSFGSGDDSILALAIQADGKIVTGGSVDTGSTGSNLDFGMARYNANGDLDLSFGSGGKVVTAVGVSDDFIRAITIQPDGKIIAGGESYDGLGFPNFALARFDSNGSLDPLFGSGGGKIVTPVGQAGAIFSLALQQDGKIVGAGYASVGNNEDFALVRFNMDGSLDDHFGAGGKVTTAIWSGSEFIESVIIQTDGKLVAAGRVFQGKNEDTGLLRYNLDGSLDQTFGTEGGILIHFGEGDDFLLSVAVQPDGKVIAAGWSFNGLDNDFALVRYHSNGNLDTTFGNEGKVITDFGFGGDGIRAMVIQPDGKIVVGGETFNGINVDFALARYQPSGLLDPEFGNGGMVTVGIGPGDNRIYALALAPDGKIVAAGSFYNGSSDDFALVRLQTNGALDTTFGQRGVVRTGIGGGDDIAQAVKLQSDGKIVAAGMSESGGVFQAALVRYDSNGARDLTFGIVGVVTSDWGPDEDVIAAMEMTSDGKILVAGQSLNERDDDFFLARYEQSGGLDPTFGNNGTVRTAIGTGGEAATSLVLQSDGKIIAAGISFNGENDDFAVVRYQPDGDLDPTFGDDGKITTPIGLGDDSWGMALQPDGKIVVAGNTFQETNGFDFALVRYLP</sequence>
<dbReference type="InterPro" id="IPR011041">
    <property type="entry name" value="Quinoprot_gluc/sorb_DH_b-prop"/>
</dbReference>
<dbReference type="PROSITE" id="PS51257">
    <property type="entry name" value="PROKAR_LIPOPROTEIN"/>
    <property type="match status" value="1"/>
</dbReference>
<evidence type="ECO:0000313" key="1">
    <source>
        <dbReference type="EMBL" id="NKE72078.1"/>
    </source>
</evidence>
<dbReference type="Gene3D" id="2.80.10.50">
    <property type="match status" value="6"/>
</dbReference>
<proteinExistence type="predicted"/>
<dbReference type="SUPFAM" id="SSF75011">
    <property type="entry name" value="3-carboxy-cis,cis-mucoante lactonizing enzyme"/>
    <property type="match status" value="1"/>
</dbReference>
<organism evidence="1 2">
    <name type="scientific">Candidatus Manganitrophus noduliformans</name>
    <dbReference type="NCBI Taxonomy" id="2606439"/>
    <lineage>
        <taxon>Bacteria</taxon>
        <taxon>Pseudomonadati</taxon>
        <taxon>Nitrospirota</taxon>
        <taxon>Nitrospiria</taxon>
        <taxon>Candidatus Troglogloeales</taxon>
        <taxon>Candidatus Manganitrophaceae</taxon>
        <taxon>Candidatus Manganitrophus</taxon>
    </lineage>
</organism>
<dbReference type="RefSeq" id="WP_168061418.1">
    <property type="nucleotide sequence ID" value="NZ_VTOW01000003.1"/>
</dbReference>
<comment type="caution">
    <text evidence="1">The sequence shown here is derived from an EMBL/GenBank/DDBJ whole genome shotgun (WGS) entry which is preliminary data.</text>
</comment>
<dbReference type="PANTHER" id="PTHR42754:SF1">
    <property type="entry name" value="LIPOPROTEIN"/>
    <property type="match status" value="1"/>
</dbReference>
<evidence type="ECO:0000313" key="2">
    <source>
        <dbReference type="Proteomes" id="UP000534783"/>
    </source>
</evidence>
<dbReference type="PANTHER" id="PTHR42754">
    <property type="entry name" value="ENDOGLUCANASE"/>
    <property type="match status" value="1"/>
</dbReference>
<accession>A0A7X6DS68</accession>
<keyword evidence="2" id="KW-1185">Reference proteome</keyword>
<reference evidence="1 2" key="1">
    <citation type="journal article" date="2020" name="Nature">
        <title>Bacterial chemolithoautotrophy via manganese oxidation.</title>
        <authorList>
            <person name="Yu H."/>
            <person name="Leadbetter J.R."/>
        </authorList>
    </citation>
    <scope>NUCLEOTIDE SEQUENCE [LARGE SCALE GENOMIC DNA]</scope>
    <source>
        <strain evidence="1 2">Mn-1</strain>
    </source>
</reference>
<dbReference type="AlphaFoldDB" id="A0A7X6DS68"/>
<evidence type="ECO:0008006" key="3">
    <source>
        <dbReference type="Google" id="ProtNLM"/>
    </source>
</evidence>
<dbReference type="InterPro" id="IPR013431">
    <property type="entry name" value="Delta_60_rpt"/>
</dbReference>
<name>A0A7X6DS68_9BACT</name>
<dbReference type="SUPFAM" id="SSF101908">
    <property type="entry name" value="Putative isomerase YbhE"/>
    <property type="match status" value="1"/>
</dbReference>
<dbReference type="EMBL" id="VTOW01000003">
    <property type="protein sequence ID" value="NKE72078.1"/>
    <property type="molecule type" value="Genomic_DNA"/>
</dbReference>
<dbReference type="Proteomes" id="UP000534783">
    <property type="component" value="Unassembled WGS sequence"/>
</dbReference>
<dbReference type="SUPFAM" id="SSF50952">
    <property type="entry name" value="Soluble quinoprotein glucose dehydrogenase"/>
    <property type="match status" value="1"/>
</dbReference>
<dbReference type="Pfam" id="PF17164">
    <property type="entry name" value="DUF5122"/>
    <property type="match status" value="14"/>
</dbReference>
<gene>
    <name evidence="1" type="ORF">MNODULE_15115</name>
</gene>
<dbReference type="NCBIfam" id="TIGR02608">
    <property type="entry name" value="delta_60_rpt"/>
    <property type="match status" value="14"/>
</dbReference>
<protein>
    <recommendedName>
        <fullName evidence="3">Delta-60 repeat domain-containing protein</fullName>
    </recommendedName>
</protein>